<protein>
    <submittedName>
        <fullName evidence="1">HS12A-like protein</fullName>
    </submittedName>
</protein>
<sequence length="490" mass="54326">MYSKPPVEDTEAPAVSTFSKAGIDPNRLKLALEPECASIWCETLGMDVKGAVSIPGAQYMVVDLGGGTADISVHERKPDGNLKEIHKASGGPWGGIFVDENYMKMLGCLFGERALIELQSTEMGDYFDITREFEHKKRSFDSVKTKHIIVRLSASLCKLAKEHSKQSIEERIAALEISMTLKGQDKLKIDGAVIQSWFKCPIDMLIQHIRSLLAEAKMKRVQTIVLVGGFGESPYVQERMRNEIPAVRMIVPEDAGLAVLKGAVRFGHNPAIVSSRIMKYTYGTKVLVEFDEKKHPGDKKVWKNGEWWVPNCFKVYRRVNDKVGVDVQVTKMGTPYSKVSLTPVYRTIQEKPEYVTDPGCELIGTIRLENSIDIPFEEQDIEDTFVFGDTELLVKTKNMATGKEASMTFECFNNVYTMSLGALAMASSVGCVDINEPPVINTDFTKGSAVCHISNTGMHWVCSHALSCLALFRKSIVCVHGSPVSLQAQV</sequence>
<reference evidence="1" key="1">
    <citation type="submission" date="2022-11" db="EMBL/GenBank/DDBJ databases">
        <title>Centuries of genome instability and evolution in soft-shell clam transmissible cancer (bioRxiv).</title>
        <authorList>
            <person name="Hart S.F.M."/>
            <person name="Yonemitsu M.A."/>
            <person name="Giersch R.M."/>
            <person name="Beal B.F."/>
            <person name="Arriagada G."/>
            <person name="Davis B.W."/>
            <person name="Ostrander E.A."/>
            <person name="Goff S.P."/>
            <person name="Metzger M.J."/>
        </authorList>
    </citation>
    <scope>NUCLEOTIDE SEQUENCE</scope>
    <source>
        <strain evidence="1">MELC-2E11</strain>
        <tissue evidence="1">Siphon/mantle</tissue>
    </source>
</reference>
<gene>
    <name evidence="1" type="ORF">MAR_004202</name>
</gene>
<dbReference type="Gene3D" id="3.90.640.10">
    <property type="entry name" value="Actin, Chain A, domain 4"/>
    <property type="match status" value="1"/>
</dbReference>
<name>A0ABY7EYZ5_MYAAR</name>
<accession>A0ABY7EYZ5</accession>
<evidence type="ECO:0000313" key="1">
    <source>
        <dbReference type="EMBL" id="WAR14097.1"/>
    </source>
</evidence>
<dbReference type="PANTHER" id="PTHR14187">
    <property type="entry name" value="ALPHA KINASE/ELONGATION FACTOR 2 KINASE"/>
    <property type="match status" value="1"/>
</dbReference>
<dbReference type="InterPro" id="IPR043129">
    <property type="entry name" value="ATPase_NBD"/>
</dbReference>
<dbReference type="Proteomes" id="UP001164746">
    <property type="component" value="Chromosome 9"/>
</dbReference>
<dbReference type="EMBL" id="CP111020">
    <property type="protein sequence ID" value="WAR14097.1"/>
    <property type="molecule type" value="Genomic_DNA"/>
</dbReference>
<evidence type="ECO:0000313" key="2">
    <source>
        <dbReference type="Proteomes" id="UP001164746"/>
    </source>
</evidence>
<organism evidence="1 2">
    <name type="scientific">Mya arenaria</name>
    <name type="common">Soft-shell clam</name>
    <dbReference type="NCBI Taxonomy" id="6604"/>
    <lineage>
        <taxon>Eukaryota</taxon>
        <taxon>Metazoa</taxon>
        <taxon>Spiralia</taxon>
        <taxon>Lophotrochozoa</taxon>
        <taxon>Mollusca</taxon>
        <taxon>Bivalvia</taxon>
        <taxon>Autobranchia</taxon>
        <taxon>Heteroconchia</taxon>
        <taxon>Euheterodonta</taxon>
        <taxon>Imparidentia</taxon>
        <taxon>Neoheterodontei</taxon>
        <taxon>Myida</taxon>
        <taxon>Myoidea</taxon>
        <taxon>Myidae</taxon>
        <taxon>Mya</taxon>
    </lineage>
</organism>
<dbReference type="SUPFAM" id="SSF53067">
    <property type="entry name" value="Actin-like ATPase domain"/>
    <property type="match status" value="1"/>
</dbReference>
<dbReference type="Gene3D" id="3.30.420.40">
    <property type="match status" value="2"/>
</dbReference>
<proteinExistence type="predicted"/>
<dbReference type="PANTHER" id="PTHR14187:SF5">
    <property type="entry name" value="HEAT SHOCK 70 KDA PROTEIN 12A"/>
    <property type="match status" value="1"/>
</dbReference>
<keyword evidence="2" id="KW-1185">Reference proteome</keyword>